<evidence type="ECO:0000313" key="1">
    <source>
        <dbReference type="EMBL" id="CAE8618824.1"/>
    </source>
</evidence>
<dbReference type="AlphaFoldDB" id="A0A813G3A6"/>
<protein>
    <submittedName>
        <fullName evidence="1">Uncharacterized protein</fullName>
    </submittedName>
</protein>
<gene>
    <name evidence="1" type="ORF">PGLA1383_LOCUS36422</name>
</gene>
<sequence>MAAYTIPSHPYLGGSAKPVRRSKAREETWHNEEPMKEARYRWWTNRQSTLAAEINEATGKHSWRQLWSAARRISQSLPGPGGRVFHQVPSYFPTTEDWLDAMQRPAVEGGCRSKTVWRGDMEELHSFLRMGQLALAPTDNDVLQSTTLQYRAPTADRTVEQSKQDFRALRTQFQRRANGFATPL</sequence>
<accession>A0A813G3A6</accession>
<keyword evidence="2" id="KW-1185">Reference proteome</keyword>
<evidence type="ECO:0000313" key="2">
    <source>
        <dbReference type="Proteomes" id="UP000654075"/>
    </source>
</evidence>
<comment type="caution">
    <text evidence="1">The sequence shown here is derived from an EMBL/GenBank/DDBJ whole genome shotgun (WGS) entry which is preliminary data.</text>
</comment>
<dbReference type="EMBL" id="CAJNNV010026695">
    <property type="protein sequence ID" value="CAE8618824.1"/>
    <property type="molecule type" value="Genomic_DNA"/>
</dbReference>
<reference evidence="1" key="1">
    <citation type="submission" date="2021-02" db="EMBL/GenBank/DDBJ databases">
        <authorList>
            <person name="Dougan E. K."/>
            <person name="Rhodes N."/>
            <person name="Thang M."/>
            <person name="Chan C."/>
        </authorList>
    </citation>
    <scope>NUCLEOTIDE SEQUENCE</scope>
</reference>
<organism evidence="1 2">
    <name type="scientific">Polarella glacialis</name>
    <name type="common">Dinoflagellate</name>
    <dbReference type="NCBI Taxonomy" id="89957"/>
    <lineage>
        <taxon>Eukaryota</taxon>
        <taxon>Sar</taxon>
        <taxon>Alveolata</taxon>
        <taxon>Dinophyceae</taxon>
        <taxon>Suessiales</taxon>
        <taxon>Suessiaceae</taxon>
        <taxon>Polarella</taxon>
    </lineage>
</organism>
<proteinExistence type="predicted"/>
<name>A0A813G3A6_POLGL</name>
<dbReference type="Proteomes" id="UP000654075">
    <property type="component" value="Unassembled WGS sequence"/>
</dbReference>